<keyword evidence="12" id="KW-1185">Reference proteome</keyword>
<dbReference type="GO" id="GO:0015031">
    <property type="term" value="P:protein transport"/>
    <property type="evidence" value="ECO:0007669"/>
    <property type="project" value="UniProtKB-KW"/>
</dbReference>
<dbReference type="PANTHER" id="PTHR22601">
    <property type="entry name" value="ISP4 LIKE PROTEIN"/>
    <property type="match status" value="1"/>
</dbReference>
<feature type="transmembrane region" description="Helical" evidence="10">
    <location>
        <begin position="471"/>
        <end position="493"/>
    </location>
</feature>
<comment type="similarity">
    <text evidence="2">Belongs to the oligopeptide OPT transporter family.</text>
</comment>
<evidence type="ECO:0000256" key="7">
    <source>
        <dbReference type="ARBA" id="ARBA00022989"/>
    </source>
</evidence>
<feature type="transmembrane region" description="Helical" evidence="10">
    <location>
        <begin position="444"/>
        <end position="465"/>
    </location>
</feature>
<dbReference type="InterPro" id="IPR004813">
    <property type="entry name" value="OPT"/>
</dbReference>
<accession>A0A1Y2J331</accession>
<feature type="transmembrane region" description="Helical" evidence="10">
    <location>
        <begin position="241"/>
        <end position="258"/>
    </location>
</feature>
<feature type="transmembrane region" description="Helical" evidence="10">
    <location>
        <begin position="79"/>
        <end position="101"/>
    </location>
</feature>
<feature type="transmembrane region" description="Helical" evidence="10">
    <location>
        <begin position="183"/>
        <end position="203"/>
    </location>
</feature>
<evidence type="ECO:0000256" key="6">
    <source>
        <dbReference type="ARBA" id="ARBA00022927"/>
    </source>
</evidence>
<feature type="transmembrane region" description="Helical" evidence="10">
    <location>
        <begin position="113"/>
        <end position="130"/>
    </location>
</feature>
<keyword evidence="6" id="KW-0653">Protein transport</keyword>
<sequence>MASQNTATAPPPGVPQLPHSDSISYSEKDVKDDFDGKRTIDVESHSVTDEDVGSTIITKDEDVAVEVLSSEDDPELPIFTFRSIFLGIGLSAFTSVLSTIYTFKPQNASVSQLFCLIIAYVLGTAMHSVMPSKGYWRYLNPGPFNIKEHTVIVIMSSTASTVAVAMEIIAALDLFYNIKLNPAVAIFQIFASQMIGYGIAGLLRTLLVYPTYAFYPKYISVVNLLQSLHFGGVLNHKKRRYFWIVFAAIFFWEWIPQYPFPLLTAISIICLADNGRHTFVRNLFGAGSSNEGIGLFSFSTSWTLISQGYPLVWPWRTLGMAIGYLTLTLAYYNNAFNGRNLLWMSTSLFNSEGGSYNQTAILTPQHTVDHSKLESVGLPRYTTTYVISQMCYNFSLGAAIVHVFLWHWPDLKRAFGGMRFLRASQDIDDPHYKEMQKYKEVPQWWYIFLFVASLAIGIGCSYNHGDWLLPAWSVILFTAISCVIAVCIGFIAATTGFQIEIKYAMNILSAFVHPGKPVSVMYVNLYGNSTAYQTLAMLQDLKLGQYTKIPPRSTFAAQMAGSIIGSIFNYTMMISIVKNNREALIDPLGTRIWSGWIIQGYNSSSVAMGALGKELFAFGKPYYLVAFAIFIGLLFPIPFWIVHKLAPKGSVIARGAEYIITPIVALYVGYLPYSVNGQWWSCFVIGFMSQVWARSRRPKWFKKYNYLTSAALDGGSQVILFILSFAVFGASGDAIAFPNWWGNPANLSVDRCALTD</sequence>
<keyword evidence="8 10" id="KW-0472">Membrane</keyword>
<dbReference type="NCBIfam" id="TIGR00728">
    <property type="entry name" value="OPT_sfam"/>
    <property type="match status" value="1"/>
</dbReference>
<evidence type="ECO:0000256" key="2">
    <source>
        <dbReference type="ARBA" id="ARBA00008807"/>
    </source>
</evidence>
<dbReference type="InterPro" id="IPR004648">
    <property type="entry name" value="Oligpept_transpt"/>
</dbReference>
<feature type="region of interest" description="Disordered" evidence="9">
    <location>
        <begin position="1"/>
        <end position="30"/>
    </location>
</feature>
<evidence type="ECO:0000313" key="11">
    <source>
        <dbReference type="EMBL" id="OSD07818.1"/>
    </source>
</evidence>
<dbReference type="OrthoDB" id="9986677at2759"/>
<feature type="transmembrane region" description="Helical" evidence="10">
    <location>
        <begin position="313"/>
        <end position="332"/>
    </location>
</feature>
<evidence type="ECO:0000256" key="9">
    <source>
        <dbReference type="SAM" id="MobiDB-lite"/>
    </source>
</evidence>
<reference evidence="11 12" key="1">
    <citation type="journal article" date="2015" name="Biotechnol. Biofuels">
        <title>Enhanced degradation of softwood versus hardwood by the white-rot fungus Pycnoporus coccineus.</title>
        <authorList>
            <person name="Couturier M."/>
            <person name="Navarro D."/>
            <person name="Chevret D."/>
            <person name="Henrissat B."/>
            <person name="Piumi F."/>
            <person name="Ruiz-Duenas F.J."/>
            <person name="Martinez A.T."/>
            <person name="Grigoriev I.V."/>
            <person name="Riley R."/>
            <person name="Lipzen A."/>
            <person name="Berrin J.G."/>
            <person name="Master E.R."/>
            <person name="Rosso M.N."/>
        </authorList>
    </citation>
    <scope>NUCLEOTIDE SEQUENCE [LARGE SCALE GENOMIC DNA]</scope>
    <source>
        <strain evidence="11 12">BRFM310</strain>
    </source>
</reference>
<dbReference type="Pfam" id="PF03169">
    <property type="entry name" value="OPT"/>
    <property type="match status" value="1"/>
</dbReference>
<dbReference type="GO" id="GO:0035673">
    <property type="term" value="F:oligopeptide transmembrane transporter activity"/>
    <property type="evidence" value="ECO:0007669"/>
    <property type="project" value="InterPro"/>
</dbReference>
<dbReference type="EMBL" id="KZ084087">
    <property type="protein sequence ID" value="OSD07818.1"/>
    <property type="molecule type" value="Genomic_DNA"/>
</dbReference>
<protein>
    <submittedName>
        <fullName evidence="11">OPT oligopeptide transporter</fullName>
    </submittedName>
</protein>
<evidence type="ECO:0000313" key="12">
    <source>
        <dbReference type="Proteomes" id="UP000193067"/>
    </source>
</evidence>
<evidence type="ECO:0000256" key="4">
    <source>
        <dbReference type="ARBA" id="ARBA00022692"/>
    </source>
</evidence>
<dbReference type="GO" id="GO:0016020">
    <property type="term" value="C:membrane"/>
    <property type="evidence" value="ECO:0007669"/>
    <property type="project" value="UniProtKB-SubCell"/>
</dbReference>
<keyword evidence="7 10" id="KW-1133">Transmembrane helix</keyword>
<organism evidence="11 12">
    <name type="scientific">Trametes coccinea (strain BRFM310)</name>
    <name type="common">Pycnoporus coccineus</name>
    <dbReference type="NCBI Taxonomy" id="1353009"/>
    <lineage>
        <taxon>Eukaryota</taxon>
        <taxon>Fungi</taxon>
        <taxon>Dikarya</taxon>
        <taxon>Basidiomycota</taxon>
        <taxon>Agaricomycotina</taxon>
        <taxon>Agaricomycetes</taxon>
        <taxon>Polyporales</taxon>
        <taxon>Polyporaceae</taxon>
        <taxon>Trametes</taxon>
    </lineage>
</organism>
<evidence type="ECO:0000256" key="10">
    <source>
        <dbReference type="SAM" id="Phobius"/>
    </source>
</evidence>
<evidence type="ECO:0000256" key="1">
    <source>
        <dbReference type="ARBA" id="ARBA00004141"/>
    </source>
</evidence>
<comment type="subcellular location">
    <subcellularLocation>
        <location evidence="1">Membrane</location>
        <topology evidence="1">Multi-pass membrane protein</topology>
    </subcellularLocation>
</comment>
<name>A0A1Y2J331_TRAC3</name>
<proteinExistence type="inferred from homology"/>
<gene>
    <name evidence="11" type="ORF">PYCCODRAFT_1441680</name>
</gene>
<feature type="transmembrane region" description="Helical" evidence="10">
    <location>
        <begin position="215"/>
        <end position="234"/>
    </location>
</feature>
<keyword evidence="3" id="KW-0813">Transport</keyword>
<evidence type="ECO:0000256" key="8">
    <source>
        <dbReference type="ARBA" id="ARBA00023136"/>
    </source>
</evidence>
<feature type="transmembrane region" description="Helical" evidence="10">
    <location>
        <begin position="555"/>
        <end position="577"/>
    </location>
</feature>
<feature type="transmembrane region" description="Helical" evidence="10">
    <location>
        <begin position="622"/>
        <end position="642"/>
    </location>
</feature>
<evidence type="ECO:0000256" key="5">
    <source>
        <dbReference type="ARBA" id="ARBA00022856"/>
    </source>
</evidence>
<dbReference type="AlphaFoldDB" id="A0A1Y2J331"/>
<feature type="transmembrane region" description="Helical" evidence="10">
    <location>
        <begin position="150"/>
        <end position="176"/>
    </location>
</feature>
<keyword evidence="5" id="KW-0571">Peptide transport</keyword>
<evidence type="ECO:0000256" key="3">
    <source>
        <dbReference type="ARBA" id="ARBA00022448"/>
    </source>
</evidence>
<keyword evidence="4 10" id="KW-0812">Transmembrane</keyword>
<dbReference type="Proteomes" id="UP000193067">
    <property type="component" value="Unassembled WGS sequence"/>
</dbReference>